<feature type="compositionally biased region" description="Basic and acidic residues" evidence="7">
    <location>
        <begin position="14"/>
        <end position="29"/>
    </location>
</feature>
<feature type="compositionally biased region" description="Basic residues" evidence="7">
    <location>
        <begin position="43"/>
        <end position="58"/>
    </location>
</feature>
<dbReference type="Proteomes" id="UP000186955">
    <property type="component" value="Unassembled WGS sequence"/>
</dbReference>
<keyword evidence="10" id="KW-1185">Reference proteome</keyword>
<feature type="compositionally biased region" description="Basic residues" evidence="7">
    <location>
        <begin position="224"/>
        <end position="242"/>
    </location>
</feature>
<keyword evidence="5" id="KW-0539">Nucleus</keyword>
<feature type="domain" description="RRM" evidence="8">
    <location>
        <begin position="89"/>
        <end position="167"/>
    </location>
</feature>
<feature type="compositionally biased region" description="Basic and acidic residues" evidence="7">
    <location>
        <begin position="266"/>
        <end position="282"/>
    </location>
</feature>
<dbReference type="PANTHER" id="PTHR15481">
    <property type="entry name" value="RIBONUCLEIC ACID BINDING PROTEIN S1"/>
    <property type="match status" value="1"/>
</dbReference>
<dbReference type="InterPro" id="IPR000504">
    <property type="entry name" value="RRM_dom"/>
</dbReference>
<dbReference type="SUPFAM" id="SSF54928">
    <property type="entry name" value="RNA-binding domain, RBD"/>
    <property type="match status" value="1"/>
</dbReference>
<dbReference type="SMART" id="SM00360">
    <property type="entry name" value="RRM"/>
    <property type="match status" value="1"/>
</dbReference>
<keyword evidence="4" id="KW-0508">mRNA splicing</keyword>
<evidence type="ECO:0000256" key="5">
    <source>
        <dbReference type="ARBA" id="ARBA00023242"/>
    </source>
</evidence>
<keyword evidence="2" id="KW-0507">mRNA processing</keyword>
<dbReference type="PROSITE" id="PS50102">
    <property type="entry name" value="RRM"/>
    <property type="match status" value="1"/>
</dbReference>
<reference evidence="9 10" key="1">
    <citation type="submission" date="2016-10" db="EMBL/GenBank/DDBJ databases">
        <title>Genome sequence of the ascomycete fungus Penicillium subrubescens.</title>
        <authorList>
            <person name="De Vries R.P."/>
            <person name="Peng M."/>
            <person name="Dilokpimol A."/>
            <person name="Hilden K."/>
            <person name="Makela M.R."/>
            <person name="Grigoriev I."/>
            <person name="Riley R."/>
            <person name="Granchi Z."/>
        </authorList>
    </citation>
    <scope>NUCLEOTIDE SEQUENCE [LARGE SCALE GENOMIC DNA]</scope>
    <source>
        <strain evidence="9 10">CBS 132785</strain>
    </source>
</reference>
<dbReference type="OrthoDB" id="252020at2759"/>
<dbReference type="PANTHER" id="PTHR15481:SF0">
    <property type="entry name" value="LD23870P-RELATED"/>
    <property type="match status" value="1"/>
</dbReference>
<dbReference type="GO" id="GO:0061574">
    <property type="term" value="C:ASAP complex"/>
    <property type="evidence" value="ECO:0007669"/>
    <property type="project" value="TreeGrafter"/>
</dbReference>
<feature type="compositionally biased region" description="Low complexity" evidence="7">
    <location>
        <begin position="256"/>
        <end position="265"/>
    </location>
</feature>
<gene>
    <name evidence="9" type="ORF">PENSUB_8470</name>
</gene>
<dbReference type="InterPro" id="IPR035979">
    <property type="entry name" value="RBD_domain_sf"/>
</dbReference>
<name>A0A1Q5TFT1_9EURO</name>
<organism evidence="9 10">
    <name type="scientific">Penicillium subrubescens</name>
    <dbReference type="NCBI Taxonomy" id="1316194"/>
    <lineage>
        <taxon>Eukaryota</taxon>
        <taxon>Fungi</taxon>
        <taxon>Dikarya</taxon>
        <taxon>Ascomycota</taxon>
        <taxon>Pezizomycotina</taxon>
        <taxon>Eurotiomycetes</taxon>
        <taxon>Eurotiomycetidae</taxon>
        <taxon>Eurotiales</taxon>
        <taxon>Aspergillaceae</taxon>
        <taxon>Penicillium</taxon>
    </lineage>
</organism>
<dbReference type="CDD" id="cd12365">
    <property type="entry name" value="RRM_RNPS1"/>
    <property type="match status" value="1"/>
</dbReference>
<feature type="compositionally biased region" description="Low complexity" evidence="7">
    <location>
        <begin position="72"/>
        <end position="81"/>
    </location>
</feature>
<feature type="region of interest" description="Disordered" evidence="7">
    <location>
        <begin position="169"/>
        <end position="282"/>
    </location>
</feature>
<dbReference type="InterPro" id="IPR034201">
    <property type="entry name" value="RNPS1_RRM"/>
</dbReference>
<dbReference type="GO" id="GO:0000398">
    <property type="term" value="P:mRNA splicing, via spliceosome"/>
    <property type="evidence" value="ECO:0007669"/>
    <property type="project" value="TreeGrafter"/>
</dbReference>
<sequence>MSLRSSRGLSPMRSPDRNPAKSPPGDRRPRSVSRSPTPDRQRRTGSRSRSASRGRSPSRSRSPARGGRRYRSASYSRSPSPNQSPPPSAKIVVEKLTKNVTESHLREIFGSFGDIEYLDLPMNRSFMTNRGTAYILYYDPADAEAAIAHMHEAQLDGAILNVSIVLPRRNFSRSPPPVSNRGNGGRSRFGKRPYGDSPPRRQGRARQAERRDTYRPPSLSRSRSPVRSRSYSRSRSPPRRGSRRPESPRQRRRRSPSYSSYGYSSRSDRSRSPVRDRSRNRH</sequence>
<evidence type="ECO:0000256" key="2">
    <source>
        <dbReference type="ARBA" id="ARBA00022664"/>
    </source>
</evidence>
<feature type="region of interest" description="Disordered" evidence="7">
    <location>
        <begin position="1"/>
        <end position="89"/>
    </location>
</feature>
<evidence type="ECO:0000313" key="9">
    <source>
        <dbReference type="EMBL" id="OKO99084.1"/>
    </source>
</evidence>
<evidence type="ECO:0000256" key="6">
    <source>
        <dbReference type="PROSITE-ProRule" id="PRU00176"/>
    </source>
</evidence>
<dbReference type="GO" id="GO:0005737">
    <property type="term" value="C:cytoplasm"/>
    <property type="evidence" value="ECO:0007669"/>
    <property type="project" value="TreeGrafter"/>
</dbReference>
<evidence type="ECO:0000256" key="7">
    <source>
        <dbReference type="SAM" id="MobiDB-lite"/>
    </source>
</evidence>
<dbReference type="InterPro" id="IPR012677">
    <property type="entry name" value="Nucleotide-bd_a/b_plait_sf"/>
</dbReference>
<accession>A0A1Q5TFT1</accession>
<dbReference type="EMBL" id="MNBE01000664">
    <property type="protein sequence ID" value="OKO99084.1"/>
    <property type="molecule type" value="Genomic_DNA"/>
</dbReference>
<evidence type="ECO:0000256" key="4">
    <source>
        <dbReference type="ARBA" id="ARBA00023187"/>
    </source>
</evidence>
<evidence type="ECO:0000259" key="8">
    <source>
        <dbReference type="PROSITE" id="PS50102"/>
    </source>
</evidence>
<dbReference type="STRING" id="1316194.A0A1Q5TFT1"/>
<dbReference type="AlphaFoldDB" id="A0A1Q5TFT1"/>
<comment type="subcellular location">
    <subcellularLocation>
        <location evidence="1">Nucleus</location>
    </subcellularLocation>
</comment>
<evidence type="ECO:0000256" key="3">
    <source>
        <dbReference type="ARBA" id="ARBA00022884"/>
    </source>
</evidence>
<dbReference type="Pfam" id="PF00076">
    <property type="entry name" value="RRM_1"/>
    <property type="match status" value="1"/>
</dbReference>
<evidence type="ECO:0000256" key="1">
    <source>
        <dbReference type="ARBA" id="ARBA00004123"/>
    </source>
</evidence>
<evidence type="ECO:0000313" key="10">
    <source>
        <dbReference type="Proteomes" id="UP000186955"/>
    </source>
</evidence>
<dbReference type="Gene3D" id="3.30.70.330">
    <property type="match status" value="1"/>
</dbReference>
<protein>
    <submittedName>
        <fullName evidence="9">Serine/arginine-rich splicing factor SR45</fullName>
    </submittedName>
</protein>
<dbReference type="GO" id="GO:0005654">
    <property type="term" value="C:nucleoplasm"/>
    <property type="evidence" value="ECO:0007669"/>
    <property type="project" value="TreeGrafter"/>
</dbReference>
<comment type="caution">
    <text evidence="9">The sequence shown here is derived from an EMBL/GenBank/DDBJ whole genome shotgun (WGS) entry which is preliminary data.</text>
</comment>
<proteinExistence type="predicted"/>
<keyword evidence="3 6" id="KW-0694">RNA-binding</keyword>
<dbReference type="GO" id="GO:0003723">
    <property type="term" value="F:RNA binding"/>
    <property type="evidence" value="ECO:0007669"/>
    <property type="project" value="UniProtKB-UniRule"/>
</dbReference>